<name>A0A3G2E8H1_9BURK</name>
<evidence type="ECO:0000313" key="1">
    <source>
        <dbReference type="EMBL" id="AYM76334.1"/>
    </source>
</evidence>
<sequence length="317" mass="35443">MPYQQSSRSVIQEEWHLPDLLDGARALHDALLDYAGDGVYADLLLPWLRDNPQVLGWLRSFAQRQGNPVPPASKEELWVLHAFSRIGQLLVLPLQQGRGNGEGWAGPPLSLAEYEAFVEALGMTVLRPAQFSPFYHEIVELQPAGSAHARAAILAWRWPCVMLGNMLFSRGGVDVCAGKTIFKPGIADASTLYWADRRKGRPVNDLSHGWGSNSQWRTSFRRDYVVGDTRLYNVDGKYDLATKGADTADDGRFPVLTLAERIELLTQRCLVSSTKAHDELWPYDDCWRDSADNGGVRERWPRWLSALLGSGRRGTNA</sequence>
<accession>A0A3G2E8H1</accession>
<dbReference type="EMBL" id="CP033019">
    <property type="protein sequence ID" value="AYM76334.1"/>
    <property type="molecule type" value="Genomic_DNA"/>
</dbReference>
<dbReference type="AlphaFoldDB" id="A0A3G2E8H1"/>
<organism evidence="1 2">
    <name type="scientific">Janthinobacterium agaricidamnosum</name>
    <dbReference type="NCBI Taxonomy" id="55508"/>
    <lineage>
        <taxon>Bacteria</taxon>
        <taxon>Pseudomonadati</taxon>
        <taxon>Pseudomonadota</taxon>
        <taxon>Betaproteobacteria</taxon>
        <taxon>Burkholderiales</taxon>
        <taxon>Oxalobacteraceae</taxon>
        <taxon>Janthinobacterium</taxon>
    </lineage>
</organism>
<gene>
    <name evidence="1" type="ORF">D9M09_11440</name>
</gene>
<reference evidence="1 2" key="1">
    <citation type="submission" date="2018-10" db="EMBL/GenBank/DDBJ databases">
        <title>Effects of UV and annual dynamics of microbial communities in freshwater RAS systems.</title>
        <authorList>
            <person name="Bekkelund A.K."/>
            <person name="Hansen B.R."/>
            <person name="Stokken H."/>
            <person name="Eriksen B.F."/>
            <person name="Kashulin N.A."/>
        </authorList>
    </citation>
    <scope>NUCLEOTIDE SEQUENCE [LARGE SCALE GENOMIC DNA]</scope>
    <source>
        <strain evidence="1 2">BHSEK</strain>
    </source>
</reference>
<protein>
    <submittedName>
        <fullName evidence="1">Uncharacterized protein</fullName>
    </submittedName>
</protein>
<proteinExistence type="predicted"/>
<evidence type="ECO:0000313" key="2">
    <source>
        <dbReference type="Proteomes" id="UP000279594"/>
    </source>
</evidence>
<dbReference type="Proteomes" id="UP000279594">
    <property type="component" value="Chromosome"/>
</dbReference>
<dbReference type="RefSeq" id="WP_121669308.1">
    <property type="nucleotide sequence ID" value="NZ_CP033019.1"/>
</dbReference>
<keyword evidence="2" id="KW-1185">Reference proteome</keyword>